<dbReference type="EMBL" id="JAEMNX010000006">
    <property type="protein sequence ID" value="MBJ7537504.1"/>
    <property type="molecule type" value="Genomic_DNA"/>
</dbReference>
<evidence type="ECO:0000313" key="6">
    <source>
        <dbReference type="EMBL" id="MBJ7537504.1"/>
    </source>
</evidence>
<organism evidence="6 7">
    <name type="scientific">Marinomonas transparens</name>
    <dbReference type="NCBI Taxonomy" id="2795388"/>
    <lineage>
        <taxon>Bacteria</taxon>
        <taxon>Pseudomonadati</taxon>
        <taxon>Pseudomonadota</taxon>
        <taxon>Gammaproteobacteria</taxon>
        <taxon>Oceanospirillales</taxon>
        <taxon>Oceanospirillaceae</taxon>
        <taxon>Marinomonas</taxon>
    </lineage>
</organism>
<dbReference type="GO" id="GO:0043709">
    <property type="term" value="P:cell adhesion involved in single-species biofilm formation"/>
    <property type="evidence" value="ECO:0007669"/>
    <property type="project" value="TreeGrafter"/>
</dbReference>
<dbReference type="InterPro" id="IPR000160">
    <property type="entry name" value="GGDEF_dom"/>
</dbReference>
<dbReference type="GO" id="GO:1902201">
    <property type="term" value="P:negative regulation of bacterial-type flagellum-dependent cell motility"/>
    <property type="evidence" value="ECO:0007669"/>
    <property type="project" value="TreeGrafter"/>
</dbReference>
<protein>
    <recommendedName>
        <fullName evidence="2">diguanylate cyclase</fullName>
        <ecNumber evidence="2">2.7.7.65</ecNumber>
    </recommendedName>
</protein>
<dbReference type="CDD" id="cd01949">
    <property type="entry name" value="GGDEF"/>
    <property type="match status" value="1"/>
</dbReference>
<evidence type="ECO:0000256" key="4">
    <source>
        <dbReference type="SAM" id="Phobius"/>
    </source>
</evidence>
<name>A0A934MVW7_9GAMM</name>
<dbReference type="AlphaFoldDB" id="A0A934MVW7"/>
<dbReference type="InterPro" id="IPR043128">
    <property type="entry name" value="Rev_trsase/Diguanyl_cyclase"/>
</dbReference>
<feature type="transmembrane region" description="Helical" evidence="4">
    <location>
        <begin position="133"/>
        <end position="155"/>
    </location>
</feature>
<evidence type="ECO:0000256" key="1">
    <source>
        <dbReference type="ARBA" id="ARBA00001946"/>
    </source>
</evidence>
<accession>A0A934MVW7</accession>
<dbReference type="InterPro" id="IPR029787">
    <property type="entry name" value="Nucleotide_cyclase"/>
</dbReference>
<dbReference type="PANTHER" id="PTHR45138:SF9">
    <property type="entry name" value="DIGUANYLATE CYCLASE DGCM-RELATED"/>
    <property type="match status" value="1"/>
</dbReference>
<dbReference type="GO" id="GO:0005886">
    <property type="term" value="C:plasma membrane"/>
    <property type="evidence" value="ECO:0007669"/>
    <property type="project" value="TreeGrafter"/>
</dbReference>
<keyword evidence="4" id="KW-0812">Transmembrane</keyword>
<sequence>MTTLEAFFLNIALFSAFPLYITTMNTRLRSPALYSYMCLILLIGGISGTIYSFPLSDSLFISGGNLAYGAFMMTAVMLIISERSTATFRNIIRLVILIDFFIFVGFNFVAWLLSSGLVVNPLSIPSSIFTVSLEILFLGGGLILSEVLLMLFIFIQARKVTSKLSSLAFIYTLTFIGVLCLDGVLFPLIALNSNPELVAIIFGNVEGKAIMAACYSLPLLLFYAKSHKQFTRFVETPLAINELIRTPRKQLLDTLYQYEVRDQQLQQDKKELTERAEKDFLTGLANRWKFNQTFEKEWTSATQNQRPLTLVIGDIDFFKQYNDTYGHGEGDTCIKKVADLWNGITERTSGLAARIGGEEFAILIPDITPEQLLPRLQSFMAQLHEAAIPHSESTISPFVTMSIGAAGYTSNNESSLKDLYVTADKRLYKAKHNGRNQIVHE</sequence>
<feature type="transmembrane region" description="Helical" evidence="4">
    <location>
        <begin position="6"/>
        <end position="21"/>
    </location>
</feature>
<dbReference type="SMART" id="SM00267">
    <property type="entry name" value="GGDEF"/>
    <property type="match status" value="1"/>
</dbReference>
<feature type="transmembrane region" description="Helical" evidence="4">
    <location>
        <begin position="92"/>
        <end position="113"/>
    </location>
</feature>
<keyword evidence="4" id="KW-1133">Transmembrane helix</keyword>
<evidence type="ECO:0000259" key="5">
    <source>
        <dbReference type="PROSITE" id="PS50887"/>
    </source>
</evidence>
<feature type="transmembrane region" description="Helical" evidence="4">
    <location>
        <begin position="59"/>
        <end position="80"/>
    </location>
</feature>
<keyword evidence="7" id="KW-1185">Reference proteome</keyword>
<evidence type="ECO:0000256" key="2">
    <source>
        <dbReference type="ARBA" id="ARBA00012528"/>
    </source>
</evidence>
<keyword evidence="4" id="KW-0472">Membrane</keyword>
<dbReference type="PROSITE" id="PS50887">
    <property type="entry name" value="GGDEF"/>
    <property type="match status" value="1"/>
</dbReference>
<dbReference type="InterPro" id="IPR050469">
    <property type="entry name" value="Diguanylate_Cyclase"/>
</dbReference>
<feature type="transmembrane region" description="Helical" evidence="4">
    <location>
        <begin position="33"/>
        <end position="53"/>
    </location>
</feature>
<comment type="cofactor">
    <cofactor evidence="1">
        <name>Mg(2+)</name>
        <dbReference type="ChEBI" id="CHEBI:18420"/>
    </cofactor>
</comment>
<dbReference type="Proteomes" id="UP000628710">
    <property type="component" value="Unassembled WGS sequence"/>
</dbReference>
<dbReference type="FunFam" id="3.30.70.270:FF:000001">
    <property type="entry name" value="Diguanylate cyclase domain protein"/>
    <property type="match status" value="1"/>
</dbReference>
<dbReference type="Gene3D" id="3.30.70.270">
    <property type="match status" value="1"/>
</dbReference>
<proteinExistence type="predicted"/>
<dbReference type="Pfam" id="PF20973">
    <property type="entry name" value="VUPS"/>
    <property type="match status" value="1"/>
</dbReference>
<dbReference type="SUPFAM" id="SSF55073">
    <property type="entry name" value="Nucleotide cyclase"/>
    <property type="match status" value="1"/>
</dbReference>
<gene>
    <name evidence="6" type="ORF">I8J31_07375</name>
</gene>
<dbReference type="Pfam" id="PF00990">
    <property type="entry name" value="GGDEF"/>
    <property type="match status" value="1"/>
</dbReference>
<dbReference type="PANTHER" id="PTHR45138">
    <property type="entry name" value="REGULATORY COMPONENTS OF SENSORY TRANSDUCTION SYSTEM"/>
    <property type="match status" value="1"/>
</dbReference>
<dbReference type="GO" id="GO:0052621">
    <property type="term" value="F:diguanylate cyclase activity"/>
    <property type="evidence" value="ECO:0007669"/>
    <property type="project" value="UniProtKB-EC"/>
</dbReference>
<dbReference type="RefSeq" id="WP_199467651.1">
    <property type="nucleotide sequence ID" value="NZ_JAEMNX010000006.1"/>
</dbReference>
<feature type="domain" description="GGDEF" evidence="5">
    <location>
        <begin position="306"/>
        <end position="441"/>
    </location>
</feature>
<feature type="transmembrane region" description="Helical" evidence="4">
    <location>
        <begin position="197"/>
        <end position="223"/>
    </location>
</feature>
<comment type="caution">
    <text evidence="6">The sequence shown here is derived from an EMBL/GenBank/DDBJ whole genome shotgun (WGS) entry which is preliminary data.</text>
</comment>
<evidence type="ECO:0000256" key="3">
    <source>
        <dbReference type="ARBA" id="ARBA00034247"/>
    </source>
</evidence>
<dbReference type="InterPro" id="IPR048533">
    <property type="entry name" value="VUPS"/>
</dbReference>
<dbReference type="EC" id="2.7.7.65" evidence="2"/>
<reference evidence="6" key="1">
    <citation type="submission" date="2020-12" db="EMBL/GenBank/DDBJ databases">
        <title>Marinomonas arctica sp. nov., a psychrotolerant bacterium isolated from the Arctic.</title>
        <authorList>
            <person name="Zhang Y."/>
        </authorList>
    </citation>
    <scope>NUCLEOTIDE SEQUENCE</scope>
    <source>
        <strain evidence="6">C1424</strain>
    </source>
</reference>
<feature type="transmembrane region" description="Helical" evidence="4">
    <location>
        <begin position="167"/>
        <end position="191"/>
    </location>
</feature>
<dbReference type="NCBIfam" id="TIGR00254">
    <property type="entry name" value="GGDEF"/>
    <property type="match status" value="1"/>
</dbReference>
<comment type="catalytic activity">
    <reaction evidence="3">
        <text>2 GTP = 3',3'-c-di-GMP + 2 diphosphate</text>
        <dbReference type="Rhea" id="RHEA:24898"/>
        <dbReference type="ChEBI" id="CHEBI:33019"/>
        <dbReference type="ChEBI" id="CHEBI:37565"/>
        <dbReference type="ChEBI" id="CHEBI:58805"/>
        <dbReference type="EC" id="2.7.7.65"/>
    </reaction>
</comment>
<evidence type="ECO:0000313" key="7">
    <source>
        <dbReference type="Proteomes" id="UP000628710"/>
    </source>
</evidence>